<keyword evidence="2" id="KW-1185">Reference proteome</keyword>
<dbReference type="AlphaFoldDB" id="A0ABD2L4U5"/>
<name>A0ABD2L4U5_9BILA</name>
<proteinExistence type="predicted"/>
<reference evidence="1 2" key="1">
    <citation type="submission" date="2024-10" db="EMBL/GenBank/DDBJ databases">
        <authorList>
            <person name="Kim D."/>
        </authorList>
    </citation>
    <scope>NUCLEOTIDE SEQUENCE [LARGE SCALE GENOMIC DNA]</scope>
    <source>
        <strain evidence="1">BH-2024</strain>
    </source>
</reference>
<accession>A0ABD2L4U5</accession>
<comment type="caution">
    <text evidence="1">The sequence shown here is derived from an EMBL/GenBank/DDBJ whole genome shotgun (WGS) entry which is preliminary data.</text>
</comment>
<protein>
    <submittedName>
        <fullName evidence="1">Uncharacterized protein</fullName>
    </submittedName>
</protein>
<evidence type="ECO:0000313" key="2">
    <source>
        <dbReference type="Proteomes" id="UP001620626"/>
    </source>
</evidence>
<evidence type="ECO:0000313" key="1">
    <source>
        <dbReference type="EMBL" id="KAL3110163.1"/>
    </source>
</evidence>
<organism evidence="1 2">
    <name type="scientific">Heterodera trifolii</name>
    <dbReference type="NCBI Taxonomy" id="157864"/>
    <lineage>
        <taxon>Eukaryota</taxon>
        <taxon>Metazoa</taxon>
        <taxon>Ecdysozoa</taxon>
        <taxon>Nematoda</taxon>
        <taxon>Chromadorea</taxon>
        <taxon>Rhabditida</taxon>
        <taxon>Tylenchina</taxon>
        <taxon>Tylenchomorpha</taxon>
        <taxon>Tylenchoidea</taxon>
        <taxon>Heteroderidae</taxon>
        <taxon>Heteroderinae</taxon>
        <taxon>Heterodera</taxon>
    </lineage>
</organism>
<gene>
    <name evidence="1" type="ORF">niasHT_015766</name>
</gene>
<dbReference type="EMBL" id="JBICBT010000549">
    <property type="protein sequence ID" value="KAL3110163.1"/>
    <property type="molecule type" value="Genomic_DNA"/>
</dbReference>
<dbReference type="Proteomes" id="UP001620626">
    <property type="component" value="Unassembled WGS sequence"/>
</dbReference>
<sequence length="125" mass="14051">MLFLRPSSLFSSAENGRFRLFLLMSSTVFLIANGRSLPTKGKLSKMLSDLNGVKSFVSSAGSVSPMVRFVGTDKFGGLEKRRERNGQTQPFLANKYQRNCFFSPVQCMLSFQDGTMGEWPFEQMN</sequence>